<keyword evidence="4 11" id="KW-0853">WD repeat</keyword>
<name>R4XE02_TAPDE</name>
<dbReference type="InterPro" id="IPR036322">
    <property type="entry name" value="WD40_repeat_dom_sf"/>
</dbReference>
<dbReference type="PROSITE" id="PS50082">
    <property type="entry name" value="WD_REPEATS_2"/>
    <property type="match status" value="2"/>
</dbReference>
<evidence type="ECO:0000256" key="8">
    <source>
        <dbReference type="ARBA" id="ARBA00023010"/>
    </source>
</evidence>
<comment type="similarity">
    <text evidence="2">Belongs to the WD repeat SEC13 family.</text>
</comment>
<feature type="repeat" description="WD" evidence="11">
    <location>
        <begin position="54"/>
        <end position="87"/>
    </location>
</feature>
<dbReference type="GO" id="GO:0031080">
    <property type="term" value="C:nuclear pore outer ring"/>
    <property type="evidence" value="ECO:0007669"/>
    <property type="project" value="TreeGrafter"/>
</dbReference>
<keyword evidence="10" id="KW-0539">Nucleus</keyword>
<dbReference type="VEuPathDB" id="FungiDB:TAPDE_001412"/>
<evidence type="ECO:0000313" key="13">
    <source>
        <dbReference type="Proteomes" id="UP000013776"/>
    </source>
</evidence>
<keyword evidence="7" id="KW-0653">Protein transport</keyword>
<dbReference type="GO" id="GO:0090114">
    <property type="term" value="P:COPII-coated vesicle budding"/>
    <property type="evidence" value="ECO:0007669"/>
    <property type="project" value="TreeGrafter"/>
</dbReference>
<evidence type="ECO:0000256" key="4">
    <source>
        <dbReference type="ARBA" id="ARBA00022574"/>
    </source>
</evidence>
<dbReference type="InterPro" id="IPR001680">
    <property type="entry name" value="WD40_rpt"/>
</dbReference>
<evidence type="ECO:0000256" key="11">
    <source>
        <dbReference type="PROSITE-ProRule" id="PRU00221"/>
    </source>
</evidence>
<evidence type="ECO:0000256" key="3">
    <source>
        <dbReference type="ARBA" id="ARBA00022448"/>
    </source>
</evidence>
<dbReference type="Pfam" id="PF00400">
    <property type="entry name" value="WD40"/>
    <property type="match status" value="5"/>
</dbReference>
<dbReference type="PANTHER" id="PTHR11024">
    <property type="entry name" value="NUCLEAR PORE COMPLEX PROTEIN SEC13 / SEH1 FAMILY MEMBER"/>
    <property type="match status" value="1"/>
</dbReference>
<evidence type="ECO:0000256" key="5">
    <source>
        <dbReference type="ARBA" id="ARBA00022737"/>
    </source>
</evidence>
<dbReference type="GO" id="GO:0030127">
    <property type="term" value="C:COPII vesicle coat"/>
    <property type="evidence" value="ECO:0007669"/>
    <property type="project" value="TreeGrafter"/>
</dbReference>
<dbReference type="GO" id="GO:0032008">
    <property type="term" value="P:positive regulation of TOR signaling"/>
    <property type="evidence" value="ECO:0007669"/>
    <property type="project" value="TreeGrafter"/>
</dbReference>
<dbReference type="GO" id="GO:0005198">
    <property type="term" value="F:structural molecule activity"/>
    <property type="evidence" value="ECO:0007669"/>
    <property type="project" value="InterPro"/>
</dbReference>
<evidence type="ECO:0000256" key="7">
    <source>
        <dbReference type="ARBA" id="ARBA00022927"/>
    </source>
</evidence>
<dbReference type="GO" id="GO:0006606">
    <property type="term" value="P:protein import into nucleus"/>
    <property type="evidence" value="ECO:0007669"/>
    <property type="project" value="TreeGrafter"/>
</dbReference>
<organism evidence="12 13">
    <name type="scientific">Taphrina deformans (strain PYCC 5710 / ATCC 11124 / CBS 356.35 / IMI 108563 / JCM 9778 / NBRC 8474)</name>
    <name type="common">Peach leaf curl fungus</name>
    <name type="synonym">Lalaria deformans</name>
    <dbReference type="NCBI Taxonomy" id="1097556"/>
    <lineage>
        <taxon>Eukaryota</taxon>
        <taxon>Fungi</taxon>
        <taxon>Dikarya</taxon>
        <taxon>Ascomycota</taxon>
        <taxon>Taphrinomycotina</taxon>
        <taxon>Taphrinomycetes</taxon>
        <taxon>Taphrinales</taxon>
        <taxon>Taphrinaceae</taxon>
        <taxon>Taphrina</taxon>
    </lineage>
</organism>
<dbReference type="FunFam" id="2.130.10.10:FF:000017">
    <property type="entry name" value="SEC13 homolog (S. cerevisiae)"/>
    <property type="match status" value="1"/>
</dbReference>
<dbReference type="PANTHER" id="PTHR11024:SF2">
    <property type="entry name" value="PROTEIN SEC13 HOMOLOG"/>
    <property type="match status" value="1"/>
</dbReference>
<evidence type="ECO:0000256" key="2">
    <source>
        <dbReference type="ARBA" id="ARBA00010102"/>
    </source>
</evidence>
<evidence type="ECO:0000256" key="10">
    <source>
        <dbReference type="ARBA" id="ARBA00023242"/>
    </source>
</evidence>
<comment type="subcellular location">
    <subcellularLocation>
        <location evidence="1">Nucleus</location>
        <location evidence="1">Nuclear pore complex</location>
    </subcellularLocation>
</comment>
<dbReference type="GO" id="GO:0051028">
    <property type="term" value="P:mRNA transport"/>
    <property type="evidence" value="ECO:0007669"/>
    <property type="project" value="UniProtKB-KW"/>
</dbReference>
<dbReference type="Proteomes" id="UP000013776">
    <property type="component" value="Unassembled WGS sequence"/>
</dbReference>
<sequence>MNTSTQTIETQHTETLHDAILDYYGKRLATCSSDQTIKIFDVSSSGTQTLIETLRGHEGPVWQLSWAHPKFGNILASAGYDGKVIVWREQNHQWSKLTEHAIHSASVNSVSWAPHESGAVLACASADGKVSILEFREDGSWDTKSFVAHALGVNAISWAPSTVAGSLISTVGNAPGANSVKRFVTGGCDNVLKIWAFDAAQATWLEETTLEGHTDWVRDVSWANNIGLPKSYIASGSQDKTVVIWTQIEGQSWVKTLLRDEPFSDTIWKVSWSESGNLLAVSCGDGKVYIYKETGKTWQEINQVTS</sequence>
<dbReference type="EMBL" id="CAHR02000045">
    <property type="protein sequence ID" value="CCG81563.1"/>
    <property type="molecule type" value="Genomic_DNA"/>
</dbReference>
<dbReference type="eggNOG" id="KOG1332">
    <property type="taxonomic scope" value="Eukaryota"/>
</dbReference>
<dbReference type="InterPro" id="IPR015943">
    <property type="entry name" value="WD40/YVTN_repeat-like_dom_sf"/>
</dbReference>
<keyword evidence="13" id="KW-1185">Reference proteome</keyword>
<proteinExistence type="inferred from homology"/>
<evidence type="ECO:0000256" key="6">
    <source>
        <dbReference type="ARBA" id="ARBA00022816"/>
    </source>
</evidence>
<keyword evidence="6" id="KW-0509">mRNA transport</keyword>
<dbReference type="PROSITE" id="PS50294">
    <property type="entry name" value="WD_REPEATS_REGION"/>
    <property type="match status" value="2"/>
</dbReference>
<dbReference type="InterPro" id="IPR037363">
    <property type="entry name" value="Sec13/Seh1_fam"/>
</dbReference>
<keyword evidence="5" id="KW-0677">Repeat</keyword>
<dbReference type="AlphaFoldDB" id="R4XE02"/>
<keyword evidence="8" id="KW-0811">Translocation</keyword>
<keyword evidence="3" id="KW-0813">Transport</keyword>
<dbReference type="OrthoDB" id="364224at2759"/>
<feature type="repeat" description="WD" evidence="11">
    <location>
        <begin position="210"/>
        <end position="245"/>
    </location>
</feature>
<dbReference type="SUPFAM" id="SSF50978">
    <property type="entry name" value="WD40 repeat-like"/>
    <property type="match status" value="1"/>
</dbReference>
<protein>
    <submittedName>
        <fullName evidence="12">Protein transport protein sec13</fullName>
    </submittedName>
</protein>
<dbReference type="Gene3D" id="2.130.10.10">
    <property type="entry name" value="YVTN repeat-like/Quinoprotein amine dehydrogenase"/>
    <property type="match status" value="1"/>
</dbReference>
<dbReference type="GO" id="GO:0032527">
    <property type="term" value="P:protein exit from endoplasmic reticulum"/>
    <property type="evidence" value="ECO:0007669"/>
    <property type="project" value="TreeGrafter"/>
</dbReference>
<evidence type="ECO:0000256" key="9">
    <source>
        <dbReference type="ARBA" id="ARBA00023132"/>
    </source>
</evidence>
<comment type="caution">
    <text evidence="12">The sequence shown here is derived from an EMBL/GenBank/DDBJ whole genome shotgun (WGS) entry which is preliminary data.</text>
</comment>
<reference evidence="12 13" key="1">
    <citation type="journal article" date="2013" name="MBio">
        <title>Genome sequencing of the plant pathogen Taphrina deformans, the causal agent of peach leaf curl.</title>
        <authorList>
            <person name="Cisse O.H."/>
            <person name="Almeida J.M.G.C.F."/>
            <person name="Fonseca A."/>
            <person name="Kumar A.A."/>
            <person name="Salojaervi J."/>
            <person name="Overmyer K."/>
            <person name="Hauser P.M."/>
            <person name="Pagni M."/>
        </authorList>
    </citation>
    <scope>NUCLEOTIDE SEQUENCE [LARGE SCALE GENOMIC DNA]</scope>
    <source>
        <strain evidence="13">PYCC 5710 / ATCC 11124 / CBS 356.35 / IMI 108563 / JCM 9778 / NBRC 8474</strain>
    </source>
</reference>
<dbReference type="SMART" id="SM00320">
    <property type="entry name" value="WD40"/>
    <property type="match status" value="6"/>
</dbReference>
<accession>R4XE02</accession>
<dbReference type="STRING" id="1097556.R4XE02"/>
<evidence type="ECO:0000256" key="1">
    <source>
        <dbReference type="ARBA" id="ARBA00004567"/>
    </source>
</evidence>
<gene>
    <name evidence="12" type="ORF">TAPDE_001412</name>
</gene>
<keyword evidence="9" id="KW-0906">Nuclear pore complex</keyword>
<evidence type="ECO:0000313" key="12">
    <source>
        <dbReference type="EMBL" id="CCG81563.1"/>
    </source>
</evidence>